<gene>
    <name evidence="1" type="ORF">DUNSADRAFT_10934</name>
</gene>
<protein>
    <submittedName>
        <fullName evidence="1">Uncharacterized protein</fullName>
    </submittedName>
</protein>
<evidence type="ECO:0000313" key="1">
    <source>
        <dbReference type="EMBL" id="KAF5833013.1"/>
    </source>
</evidence>
<comment type="caution">
    <text evidence="1">The sequence shown here is derived from an EMBL/GenBank/DDBJ whole genome shotgun (WGS) entry which is preliminary data.</text>
</comment>
<keyword evidence="2" id="KW-1185">Reference proteome</keyword>
<reference evidence="1" key="1">
    <citation type="submission" date="2017-08" db="EMBL/GenBank/DDBJ databases">
        <authorList>
            <person name="Polle J.E."/>
            <person name="Barry K."/>
            <person name="Cushman J."/>
            <person name="Schmutz J."/>
            <person name="Tran D."/>
            <person name="Hathwaick L.T."/>
            <person name="Yim W.C."/>
            <person name="Jenkins J."/>
            <person name="Mckie-Krisberg Z.M."/>
            <person name="Prochnik S."/>
            <person name="Lindquist E."/>
            <person name="Dockter R.B."/>
            <person name="Adam C."/>
            <person name="Molina H."/>
            <person name="Bunkerborg J."/>
            <person name="Jin E."/>
            <person name="Buchheim M."/>
            <person name="Magnuson J."/>
        </authorList>
    </citation>
    <scope>NUCLEOTIDE SEQUENCE</scope>
    <source>
        <strain evidence="1">CCAP 19/18</strain>
    </source>
</reference>
<organism evidence="1 2">
    <name type="scientific">Dunaliella salina</name>
    <name type="common">Green alga</name>
    <name type="synonym">Protococcus salinus</name>
    <dbReference type="NCBI Taxonomy" id="3046"/>
    <lineage>
        <taxon>Eukaryota</taxon>
        <taxon>Viridiplantae</taxon>
        <taxon>Chlorophyta</taxon>
        <taxon>core chlorophytes</taxon>
        <taxon>Chlorophyceae</taxon>
        <taxon>CS clade</taxon>
        <taxon>Chlamydomonadales</taxon>
        <taxon>Dunaliellaceae</taxon>
        <taxon>Dunaliella</taxon>
    </lineage>
</organism>
<evidence type="ECO:0000313" key="2">
    <source>
        <dbReference type="Proteomes" id="UP000815325"/>
    </source>
</evidence>
<sequence>MKSLPRRKTDGWAIRNLIYLAPQAILHPISDFGNIAQEEHGWLHSMNFMSPQAISDLETLPDGVACLCKHKQANTAQTRAFHALLRGMQRMELLVCVRTSKATAQTSTSPALLRGVRRTALGTWEGFELGGVPQLIHLMGKKYIQ</sequence>
<proteinExistence type="predicted"/>
<dbReference type="Proteomes" id="UP000815325">
    <property type="component" value="Unassembled WGS sequence"/>
</dbReference>
<dbReference type="EMBL" id="MU069835">
    <property type="protein sequence ID" value="KAF5833013.1"/>
    <property type="molecule type" value="Genomic_DNA"/>
</dbReference>
<name>A0ABQ7GEI1_DUNSA</name>
<accession>A0ABQ7GEI1</accession>